<protein>
    <submittedName>
        <fullName evidence="4">DNA-binding transcriptional regulator, AcrR family</fullName>
    </submittedName>
</protein>
<keyword evidence="5" id="KW-1185">Reference proteome</keyword>
<evidence type="ECO:0000256" key="1">
    <source>
        <dbReference type="ARBA" id="ARBA00023125"/>
    </source>
</evidence>
<dbReference type="Proteomes" id="UP000217103">
    <property type="component" value="Unassembled WGS sequence"/>
</dbReference>
<evidence type="ECO:0000256" key="2">
    <source>
        <dbReference type="PROSITE-ProRule" id="PRU00335"/>
    </source>
</evidence>
<feature type="DNA-binding region" description="H-T-H motif" evidence="2">
    <location>
        <begin position="41"/>
        <end position="60"/>
    </location>
</feature>
<reference evidence="4 5" key="1">
    <citation type="submission" date="2016-10" db="EMBL/GenBank/DDBJ databases">
        <authorList>
            <person name="de Groot N.N."/>
        </authorList>
    </citation>
    <scope>NUCLEOTIDE SEQUENCE [LARGE SCALE GENOMIC DNA]</scope>
    <source>
        <strain evidence="4 5">DSM 43794</strain>
    </source>
</reference>
<dbReference type="Gene3D" id="1.10.357.10">
    <property type="entry name" value="Tetracycline Repressor, domain 2"/>
    <property type="match status" value="1"/>
</dbReference>
<proteinExistence type="predicted"/>
<evidence type="ECO:0000259" key="3">
    <source>
        <dbReference type="PROSITE" id="PS50977"/>
    </source>
</evidence>
<dbReference type="GO" id="GO:0000976">
    <property type="term" value="F:transcription cis-regulatory region binding"/>
    <property type="evidence" value="ECO:0007669"/>
    <property type="project" value="TreeGrafter"/>
</dbReference>
<dbReference type="PANTHER" id="PTHR30055:SF146">
    <property type="entry name" value="HTH-TYPE TRANSCRIPTIONAL DUAL REGULATOR CECR"/>
    <property type="match status" value="1"/>
</dbReference>
<dbReference type="EMBL" id="FNKK01000002">
    <property type="protein sequence ID" value="SDQ50396.1"/>
    <property type="molecule type" value="Genomic_DNA"/>
</dbReference>
<dbReference type="Pfam" id="PF00440">
    <property type="entry name" value="TetR_N"/>
    <property type="match status" value="1"/>
</dbReference>
<gene>
    <name evidence="4" type="ORF">SAMN04489764_0933</name>
</gene>
<dbReference type="PRINTS" id="PR00455">
    <property type="entry name" value="HTHTETR"/>
</dbReference>
<dbReference type="InterPro" id="IPR009057">
    <property type="entry name" value="Homeodomain-like_sf"/>
</dbReference>
<sequence>MSADGRPKRRRAFDDPDRTARARIRDAAIERFAADGVAATNLKDIAADAGVSTPLVIHHFGSKEGLRAACDEHIASLIREQKTKAMAAGKNLDPFQAIRETYDGTPVIRYLARTIADGSPHVDELIDEMIEDSLTYLAEGVESGLIKPAENLREQASLLCLWQLGTLVLHEHVKRLLGIDLIDGDTRSLIKWMRINAEILAKGVIDEGFYDKWRDAMKAAEQRTAADQSESTDRETT</sequence>
<dbReference type="InterPro" id="IPR001647">
    <property type="entry name" value="HTH_TetR"/>
</dbReference>
<dbReference type="SUPFAM" id="SSF46689">
    <property type="entry name" value="Homeodomain-like"/>
    <property type="match status" value="1"/>
</dbReference>
<dbReference type="PROSITE" id="PS50977">
    <property type="entry name" value="HTH_TETR_2"/>
    <property type="match status" value="1"/>
</dbReference>
<dbReference type="RefSeq" id="WP_093257929.1">
    <property type="nucleotide sequence ID" value="NZ_FNKK01000002.1"/>
</dbReference>
<accession>A0A1H1BG87</accession>
<evidence type="ECO:0000313" key="4">
    <source>
        <dbReference type="EMBL" id="SDQ50396.1"/>
    </source>
</evidence>
<dbReference type="PANTHER" id="PTHR30055">
    <property type="entry name" value="HTH-TYPE TRANSCRIPTIONAL REGULATOR RUTR"/>
    <property type="match status" value="1"/>
</dbReference>
<dbReference type="Pfam" id="PF17933">
    <property type="entry name" value="TetR_C_25"/>
    <property type="match status" value="1"/>
</dbReference>
<dbReference type="GO" id="GO:0003700">
    <property type="term" value="F:DNA-binding transcription factor activity"/>
    <property type="evidence" value="ECO:0007669"/>
    <property type="project" value="TreeGrafter"/>
</dbReference>
<keyword evidence="1 2" id="KW-0238">DNA-binding</keyword>
<dbReference type="STRING" id="35622.SAMN04489764_0933"/>
<dbReference type="OrthoDB" id="3403733at2"/>
<dbReference type="InterPro" id="IPR041484">
    <property type="entry name" value="TetR_C_25"/>
</dbReference>
<dbReference type="AlphaFoldDB" id="A0A1H1BG87"/>
<evidence type="ECO:0000313" key="5">
    <source>
        <dbReference type="Proteomes" id="UP000217103"/>
    </source>
</evidence>
<name>A0A1H1BG87_9ACTN</name>
<organism evidence="4 5">
    <name type="scientific">Thermostaphylospora chromogena</name>
    <dbReference type="NCBI Taxonomy" id="35622"/>
    <lineage>
        <taxon>Bacteria</taxon>
        <taxon>Bacillati</taxon>
        <taxon>Actinomycetota</taxon>
        <taxon>Actinomycetes</taxon>
        <taxon>Streptosporangiales</taxon>
        <taxon>Thermomonosporaceae</taxon>
        <taxon>Thermostaphylospora</taxon>
    </lineage>
</organism>
<dbReference type="InterPro" id="IPR050109">
    <property type="entry name" value="HTH-type_TetR-like_transc_reg"/>
</dbReference>
<feature type="domain" description="HTH tetR-type" evidence="3">
    <location>
        <begin position="18"/>
        <end position="78"/>
    </location>
</feature>